<evidence type="ECO:0000313" key="2">
    <source>
        <dbReference type="Proteomes" id="UP000579250"/>
    </source>
</evidence>
<name>A0A846Z865_9ACTN</name>
<dbReference type="Proteomes" id="UP000579250">
    <property type="component" value="Unassembled WGS sequence"/>
</dbReference>
<gene>
    <name evidence="1" type="ORF">HGB48_24910</name>
</gene>
<proteinExistence type="predicted"/>
<evidence type="ECO:0000313" key="1">
    <source>
        <dbReference type="EMBL" id="NKZ06954.1"/>
    </source>
</evidence>
<keyword evidence="2" id="KW-1185">Reference proteome</keyword>
<reference evidence="1 2" key="1">
    <citation type="submission" date="2020-04" db="EMBL/GenBank/DDBJ databases">
        <title>MicrobeNet Type strains.</title>
        <authorList>
            <person name="Nicholson A.C."/>
        </authorList>
    </citation>
    <scope>NUCLEOTIDE SEQUENCE [LARGE SCALE GENOMIC DNA]</scope>
    <source>
        <strain evidence="1 2">ATCC BAA-277</strain>
    </source>
</reference>
<sequence length="182" mass="18896">MTEWDEEALARLRAAAHTGDGDAGVLRGRPLEPVLQYAGDVLVAALAKGRTDAELARECLNELHERDLPGDAELAAELAAALGTRPAEPLVPLPVDLGAVAAAMDDGDQVLDLARGDVLPADDLPAYEGGGGCGPPGDEIPHGGRGWLPIPPAAVPRGEDAQRGAARKWLAGEGYRAVPRRL</sequence>
<accession>A0A846Z865</accession>
<comment type="caution">
    <text evidence="1">The sequence shown here is derived from an EMBL/GenBank/DDBJ whole genome shotgun (WGS) entry which is preliminary data.</text>
</comment>
<dbReference type="RefSeq" id="WP_157438349.1">
    <property type="nucleotide sequence ID" value="NZ_JAAXPI010000045.1"/>
</dbReference>
<protein>
    <submittedName>
        <fullName evidence="1">Uncharacterized protein</fullName>
    </submittedName>
</protein>
<organism evidence="1 2">
    <name type="scientific">Actinomadura latina</name>
    <dbReference type="NCBI Taxonomy" id="163603"/>
    <lineage>
        <taxon>Bacteria</taxon>
        <taxon>Bacillati</taxon>
        <taxon>Actinomycetota</taxon>
        <taxon>Actinomycetes</taxon>
        <taxon>Streptosporangiales</taxon>
        <taxon>Thermomonosporaceae</taxon>
        <taxon>Actinomadura</taxon>
    </lineage>
</organism>
<dbReference type="EMBL" id="JAAXPI010000045">
    <property type="protein sequence ID" value="NKZ06954.1"/>
    <property type="molecule type" value="Genomic_DNA"/>
</dbReference>
<dbReference type="AlphaFoldDB" id="A0A846Z865"/>